<dbReference type="AlphaFoldDB" id="S7W6V2"/>
<dbReference type="VEuPathDB" id="MicrosporidiaDB:SLOPH_1834"/>
<dbReference type="OrthoDB" id="10252231at2759"/>
<keyword evidence="2" id="KW-1185">Reference proteome</keyword>
<dbReference type="Proteomes" id="UP000014978">
    <property type="component" value="Unassembled WGS sequence"/>
</dbReference>
<evidence type="ECO:0000313" key="1">
    <source>
        <dbReference type="EMBL" id="EPR78531.1"/>
    </source>
</evidence>
<dbReference type="Gene3D" id="3.40.50.720">
    <property type="entry name" value="NAD(P)-binding Rossmann-like Domain"/>
    <property type="match status" value="1"/>
</dbReference>
<dbReference type="InParanoid" id="S7W6V2"/>
<dbReference type="GO" id="GO:0008641">
    <property type="term" value="F:ubiquitin-like modifier activating enzyme activity"/>
    <property type="evidence" value="ECO:0007669"/>
    <property type="project" value="InterPro"/>
</dbReference>
<accession>S7W6V2</accession>
<sequence length="166" mass="19326">MISDTNTELYDRQIRLFGFETQKKILRFKVEIYSNGNELISGEIAKNFILLGSTCILDENSRNSLIKVWEDYNEENKNEGDALKICVDRKDLEADYYICSKCLSYDNKICNICLSGNDNTRMDINNDKDSINTIVQQLLLGGIFVQEMVKKINNEEYKSKYILEYK</sequence>
<dbReference type="SUPFAM" id="SSF69572">
    <property type="entry name" value="Activating enzymes of the ubiquitin-like proteins"/>
    <property type="match status" value="1"/>
</dbReference>
<name>S7W6V2_SPRLO</name>
<protein>
    <submittedName>
        <fullName evidence="1">Uncharacterized protein</fullName>
    </submittedName>
</protein>
<gene>
    <name evidence="1" type="ORF">SLOPH_1834</name>
</gene>
<comment type="caution">
    <text evidence="1">The sequence shown here is derived from an EMBL/GenBank/DDBJ whole genome shotgun (WGS) entry which is preliminary data.</text>
</comment>
<dbReference type="STRING" id="1358809.S7W6V2"/>
<proteinExistence type="predicted"/>
<dbReference type="InterPro" id="IPR035985">
    <property type="entry name" value="Ubiquitin-activating_enz"/>
</dbReference>
<dbReference type="EMBL" id="ATCN01000722">
    <property type="protein sequence ID" value="EPR78531.1"/>
    <property type="molecule type" value="Genomic_DNA"/>
</dbReference>
<organism evidence="1 2">
    <name type="scientific">Spraguea lophii (strain 42_110)</name>
    <name type="common">Microsporidian parasite</name>
    <dbReference type="NCBI Taxonomy" id="1358809"/>
    <lineage>
        <taxon>Eukaryota</taxon>
        <taxon>Fungi</taxon>
        <taxon>Fungi incertae sedis</taxon>
        <taxon>Microsporidia</taxon>
        <taxon>Spragueidae</taxon>
        <taxon>Spraguea</taxon>
    </lineage>
</organism>
<evidence type="ECO:0000313" key="2">
    <source>
        <dbReference type="Proteomes" id="UP000014978"/>
    </source>
</evidence>
<reference evidence="2" key="1">
    <citation type="journal article" date="2013" name="PLoS Genet.">
        <title>The genome of Spraguea lophii and the basis of host-microsporidian interactions.</title>
        <authorList>
            <person name="Campbell S.E."/>
            <person name="Williams T.A."/>
            <person name="Yousuf A."/>
            <person name="Soanes D.M."/>
            <person name="Paszkiewicz K.H."/>
            <person name="Williams B.A.P."/>
        </authorList>
    </citation>
    <scope>NUCLEOTIDE SEQUENCE [LARGE SCALE GENOMIC DNA]</scope>
    <source>
        <strain evidence="2">42_110</strain>
    </source>
</reference>
<dbReference type="HOGENOM" id="CLU_081901_0_0_1"/>